<keyword evidence="3" id="KW-1185">Reference proteome</keyword>
<keyword evidence="1" id="KW-1133">Transmembrane helix</keyword>
<name>A0ABS6ESD5_9FIRM</name>
<dbReference type="Proteomes" id="UP000783588">
    <property type="component" value="Unassembled WGS sequence"/>
</dbReference>
<sequence length="123" mass="13270">MRLLYLLVWDAMFCIVLSISHFASATLISPDSSYIVTLITFAVCGAFLGHLPHVDGLTIVFVTLPALYLALAPFLAPILNTLPLPLPGGISLVPAALLSPDTLLLRYAGALTAGYTLWRKFQQ</sequence>
<feature type="transmembrane region" description="Helical" evidence="1">
    <location>
        <begin position="96"/>
        <end position="118"/>
    </location>
</feature>
<organism evidence="2 3">
    <name type="scientific">Butyricicoccus intestinisimiae</name>
    <dbReference type="NCBI Taxonomy" id="2841509"/>
    <lineage>
        <taxon>Bacteria</taxon>
        <taxon>Bacillati</taxon>
        <taxon>Bacillota</taxon>
        <taxon>Clostridia</taxon>
        <taxon>Eubacteriales</taxon>
        <taxon>Butyricicoccaceae</taxon>
        <taxon>Butyricicoccus</taxon>
    </lineage>
</organism>
<feature type="transmembrane region" description="Helical" evidence="1">
    <location>
        <begin position="58"/>
        <end position="76"/>
    </location>
</feature>
<dbReference type="EMBL" id="JAHLQI010000003">
    <property type="protein sequence ID" value="MBU5490423.1"/>
    <property type="molecule type" value="Genomic_DNA"/>
</dbReference>
<evidence type="ECO:0000256" key="1">
    <source>
        <dbReference type="SAM" id="Phobius"/>
    </source>
</evidence>
<accession>A0ABS6ESD5</accession>
<proteinExistence type="predicted"/>
<dbReference type="RefSeq" id="WP_216470080.1">
    <property type="nucleotide sequence ID" value="NZ_JAHLQI010000003.1"/>
</dbReference>
<feature type="transmembrane region" description="Helical" evidence="1">
    <location>
        <begin position="7"/>
        <end position="28"/>
    </location>
</feature>
<gene>
    <name evidence="2" type="ORF">KQI75_07300</name>
</gene>
<keyword evidence="1" id="KW-0812">Transmembrane</keyword>
<evidence type="ECO:0000313" key="3">
    <source>
        <dbReference type="Proteomes" id="UP000783588"/>
    </source>
</evidence>
<protein>
    <submittedName>
        <fullName evidence="2">Uncharacterized protein</fullName>
    </submittedName>
</protein>
<feature type="transmembrane region" description="Helical" evidence="1">
    <location>
        <begin position="34"/>
        <end position="51"/>
    </location>
</feature>
<reference evidence="2 3" key="1">
    <citation type="submission" date="2021-06" db="EMBL/GenBank/DDBJ databases">
        <authorList>
            <person name="Sun Q."/>
            <person name="Li D."/>
        </authorList>
    </citation>
    <scope>NUCLEOTIDE SEQUENCE [LARGE SCALE GENOMIC DNA]</scope>
    <source>
        <strain evidence="2 3">MSJd-7</strain>
    </source>
</reference>
<evidence type="ECO:0000313" key="2">
    <source>
        <dbReference type="EMBL" id="MBU5490423.1"/>
    </source>
</evidence>
<comment type="caution">
    <text evidence="2">The sequence shown here is derived from an EMBL/GenBank/DDBJ whole genome shotgun (WGS) entry which is preliminary data.</text>
</comment>
<keyword evidence="1" id="KW-0472">Membrane</keyword>